<accession>A0AAE6REH8</accession>
<reference evidence="2 3" key="1">
    <citation type="submission" date="2019-05" db="EMBL/GenBank/DDBJ databases">
        <title>Complete genome sequence of Pseudomonas Pseudomonas resinovorans.</title>
        <authorList>
            <person name="Chen H.-P."/>
        </authorList>
    </citation>
    <scope>NUCLEOTIDE SEQUENCE [LARGE SCALE GENOMIC DNA]</scope>
    <source>
        <strain evidence="2 3">TCU-CK1</strain>
    </source>
</reference>
<protein>
    <submittedName>
        <fullName evidence="2">Glycine dehydrogenase</fullName>
    </submittedName>
</protein>
<dbReference type="Proteomes" id="UP000464593">
    <property type="component" value="Chromosome"/>
</dbReference>
<name>A0AAE6REH8_9PSED</name>
<proteinExistence type="predicted"/>
<dbReference type="EMBL" id="CP040324">
    <property type="protein sequence ID" value="QHB29668.1"/>
    <property type="molecule type" value="Genomic_DNA"/>
</dbReference>
<feature type="region of interest" description="Disordered" evidence="1">
    <location>
        <begin position="1"/>
        <end position="59"/>
    </location>
</feature>
<evidence type="ECO:0000313" key="2">
    <source>
        <dbReference type="EMBL" id="QHB29668.1"/>
    </source>
</evidence>
<evidence type="ECO:0000256" key="1">
    <source>
        <dbReference type="SAM" id="MobiDB-lite"/>
    </source>
</evidence>
<feature type="compositionally biased region" description="Basic and acidic residues" evidence="1">
    <location>
        <begin position="18"/>
        <end position="34"/>
    </location>
</feature>
<gene>
    <name evidence="2" type="ORF">TCK1_4322</name>
</gene>
<organism evidence="2 3">
    <name type="scientific">Pseudomonas monteilii</name>
    <dbReference type="NCBI Taxonomy" id="76759"/>
    <lineage>
        <taxon>Bacteria</taxon>
        <taxon>Pseudomonadati</taxon>
        <taxon>Pseudomonadota</taxon>
        <taxon>Gammaproteobacteria</taxon>
        <taxon>Pseudomonadales</taxon>
        <taxon>Pseudomonadaceae</taxon>
        <taxon>Pseudomonas</taxon>
    </lineage>
</organism>
<evidence type="ECO:0000313" key="3">
    <source>
        <dbReference type="Proteomes" id="UP000464593"/>
    </source>
</evidence>
<dbReference type="AlphaFoldDB" id="A0AAE6REH8"/>
<sequence length="129" mass="14435">MRIGREKKLAMNPARARPGSDQHYPHQHGDDHRQFGNALRVSHGQRRHGTGDHRAGSGVRANHQLARAADQGIDHHWQHAGVQAVLWRQTDNLCVSDGDGYLNRRDREACLQIGMEPFAAVVQQVGKAR</sequence>